<accession>A0A2P2R4V1</accession>
<dbReference type="AlphaFoldDB" id="A0A2P2R4V1"/>
<name>A0A2P2R4V1_RHIMU</name>
<protein>
    <submittedName>
        <fullName evidence="1">Uncharacterized protein</fullName>
    </submittedName>
</protein>
<proteinExistence type="predicted"/>
<dbReference type="EMBL" id="GGEC01093747">
    <property type="protein sequence ID" value="MBX74231.1"/>
    <property type="molecule type" value="Transcribed_RNA"/>
</dbReference>
<evidence type="ECO:0000313" key="1">
    <source>
        <dbReference type="EMBL" id="MBX74231.1"/>
    </source>
</evidence>
<organism evidence="1">
    <name type="scientific">Rhizophora mucronata</name>
    <name type="common">Asiatic mangrove</name>
    <dbReference type="NCBI Taxonomy" id="61149"/>
    <lineage>
        <taxon>Eukaryota</taxon>
        <taxon>Viridiplantae</taxon>
        <taxon>Streptophyta</taxon>
        <taxon>Embryophyta</taxon>
        <taxon>Tracheophyta</taxon>
        <taxon>Spermatophyta</taxon>
        <taxon>Magnoliopsida</taxon>
        <taxon>eudicotyledons</taxon>
        <taxon>Gunneridae</taxon>
        <taxon>Pentapetalae</taxon>
        <taxon>rosids</taxon>
        <taxon>fabids</taxon>
        <taxon>Malpighiales</taxon>
        <taxon>Rhizophoraceae</taxon>
        <taxon>Rhizophora</taxon>
    </lineage>
</organism>
<sequence length="25" mass="2907">MMQVFTQHLSLVSNLVQYLPQCQKA</sequence>
<reference evidence="1" key="1">
    <citation type="submission" date="2018-02" db="EMBL/GenBank/DDBJ databases">
        <title>Rhizophora mucronata_Transcriptome.</title>
        <authorList>
            <person name="Meera S.P."/>
            <person name="Sreeshan A."/>
            <person name="Augustine A."/>
        </authorList>
    </citation>
    <scope>NUCLEOTIDE SEQUENCE</scope>
    <source>
        <tissue evidence="1">Leaf</tissue>
    </source>
</reference>